<dbReference type="Pfam" id="PF00483">
    <property type="entry name" value="NTP_transferase"/>
    <property type="match status" value="1"/>
</dbReference>
<dbReference type="PANTHER" id="PTHR46390">
    <property type="entry name" value="MANNOSE-1-PHOSPHATE GUANYLYLTRANSFERASE"/>
    <property type="match status" value="1"/>
</dbReference>
<organism evidence="3 4">
    <name type="scientific">Paenibacillus farraposensis</name>
    <dbReference type="NCBI Taxonomy" id="2807095"/>
    <lineage>
        <taxon>Bacteria</taxon>
        <taxon>Bacillati</taxon>
        <taxon>Bacillota</taxon>
        <taxon>Bacilli</taxon>
        <taxon>Bacillales</taxon>
        <taxon>Paenibacillaceae</taxon>
        <taxon>Paenibacillus</taxon>
    </lineage>
</organism>
<dbReference type="InterPro" id="IPR005835">
    <property type="entry name" value="NTP_transferase_dom"/>
</dbReference>
<evidence type="ECO:0000259" key="1">
    <source>
        <dbReference type="Pfam" id="PF00483"/>
    </source>
</evidence>
<reference evidence="4" key="1">
    <citation type="journal article" date="2019" name="Int. J. Syst. Evol. Microbiol.">
        <title>The Global Catalogue of Microorganisms (GCM) 10K type strain sequencing project: providing services to taxonomists for standard genome sequencing and annotation.</title>
        <authorList>
            <consortium name="The Broad Institute Genomics Platform"/>
            <consortium name="The Broad Institute Genome Sequencing Center for Infectious Disease"/>
            <person name="Wu L."/>
            <person name="Ma J."/>
        </authorList>
    </citation>
    <scope>NUCLEOTIDE SEQUENCE [LARGE SCALE GENOMIC DNA]</scope>
    <source>
        <strain evidence="4">CCM 9147</strain>
    </source>
</reference>
<comment type="caution">
    <text evidence="3">The sequence shown here is derived from an EMBL/GenBank/DDBJ whole genome shotgun (WGS) entry which is preliminary data.</text>
</comment>
<dbReference type="SUPFAM" id="SSF159283">
    <property type="entry name" value="Guanosine diphospho-D-mannose pyrophosphorylase/mannose-6-phosphate isomerase linker domain"/>
    <property type="match status" value="1"/>
</dbReference>
<dbReference type="Gene3D" id="3.90.550.10">
    <property type="entry name" value="Spore Coat Polysaccharide Biosynthesis Protein SpsA, Chain A"/>
    <property type="match status" value="1"/>
</dbReference>
<dbReference type="SUPFAM" id="SSF53448">
    <property type="entry name" value="Nucleotide-diphospho-sugar transferases"/>
    <property type="match status" value="1"/>
</dbReference>
<feature type="domain" description="Nucleotidyl transferase" evidence="1">
    <location>
        <begin position="5"/>
        <end position="284"/>
    </location>
</feature>
<dbReference type="CDD" id="cd02509">
    <property type="entry name" value="GDP-M1P_Guanylyltransferase"/>
    <property type="match status" value="1"/>
</dbReference>
<evidence type="ECO:0000313" key="4">
    <source>
        <dbReference type="Proteomes" id="UP001597340"/>
    </source>
</evidence>
<dbReference type="InterPro" id="IPR049577">
    <property type="entry name" value="GMPP_N"/>
</dbReference>
<evidence type="ECO:0000259" key="2">
    <source>
        <dbReference type="Pfam" id="PF22640"/>
    </source>
</evidence>
<keyword evidence="3" id="KW-0548">Nucleotidyltransferase</keyword>
<dbReference type="Pfam" id="PF22640">
    <property type="entry name" value="ManC_GMP_beta-helix"/>
    <property type="match status" value="1"/>
</dbReference>
<dbReference type="EMBL" id="JBHTNZ010000023">
    <property type="protein sequence ID" value="MFD1462883.1"/>
    <property type="molecule type" value="Genomic_DNA"/>
</dbReference>
<sequence>MNYYAVIMAGGAGLRLWPLSRENKPKQFLCIDGNRTMLEQTFERIIELVPPERFFVITNSKYSEMTKNVFKNLIPPENILLEPIRKNTAACISYAALWLKHRFGNGNVCFVPADSFVLNKEEYLRSIRQAYTEAEKEAGLVIIGVNPTYPSTGYGYIKITPADSADAIHSFNVLEFKEKPDLATAQTYVESGHYLWNSGMVAGTLDSFTEEINQHLPEHFSMLSSALEEYDTPNYPNKLKQAYSGLPDLSFDNGVLEKSGKQLRSIKGRFDWNDIGSLDALEKVLGLDEANNAVHASFHGIDTRDSIIFSNDHTLITTIGLSNLIIIKTGDVILVCPKDKAQEIKAVVQQLKGTIYGDRT</sequence>
<keyword evidence="3" id="KW-0808">Transferase</keyword>
<feature type="domain" description="MannoseP isomerase/GMP-like beta-helix" evidence="2">
    <location>
        <begin position="300"/>
        <end position="351"/>
    </location>
</feature>
<dbReference type="InterPro" id="IPR051161">
    <property type="entry name" value="Mannose-6P_isomerase_type2"/>
</dbReference>
<dbReference type="GO" id="GO:0016779">
    <property type="term" value="F:nucleotidyltransferase activity"/>
    <property type="evidence" value="ECO:0007669"/>
    <property type="project" value="UniProtKB-KW"/>
</dbReference>
<dbReference type="PANTHER" id="PTHR46390:SF1">
    <property type="entry name" value="MANNOSE-1-PHOSPHATE GUANYLYLTRANSFERASE"/>
    <property type="match status" value="1"/>
</dbReference>
<dbReference type="InterPro" id="IPR029044">
    <property type="entry name" value="Nucleotide-diphossugar_trans"/>
</dbReference>
<dbReference type="InterPro" id="IPR054566">
    <property type="entry name" value="ManC/GMP-like_b-helix"/>
</dbReference>
<evidence type="ECO:0000313" key="3">
    <source>
        <dbReference type="EMBL" id="MFD1462883.1"/>
    </source>
</evidence>
<gene>
    <name evidence="3" type="ORF">ACFQ5D_16085</name>
</gene>
<keyword evidence="4" id="KW-1185">Reference proteome</keyword>
<dbReference type="RefSeq" id="WP_229525345.1">
    <property type="nucleotide sequence ID" value="NZ_JAFFQR010000095.1"/>
</dbReference>
<dbReference type="Proteomes" id="UP001597340">
    <property type="component" value="Unassembled WGS sequence"/>
</dbReference>
<name>A0ABW4DGB8_9BACL</name>
<proteinExistence type="predicted"/>
<protein>
    <submittedName>
        <fullName evidence="3">Mannose-1-phosphate guanylyltransferase</fullName>
    </submittedName>
</protein>
<accession>A0ABW4DGB8</accession>